<organism evidence="13 14">
    <name type="scientific">Caenibius tardaugens NBRC 16725</name>
    <dbReference type="NCBI Taxonomy" id="1219035"/>
    <lineage>
        <taxon>Bacteria</taxon>
        <taxon>Pseudomonadati</taxon>
        <taxon>Pseudomonadota</taxon>
        <taxon>Alphaproteobacteria</taxon>
        <taxon>Sphingomonadales</taxon>
        <taxon>Erythrobacteraceae</taxon>
        <taxon>Caenibius</taxon>
    </lineage>
</organism>
<dbReference type="InterPro" id="IPR016032">
    <property type="entry name" value="Sig_transdc_resp-reg_C-effctor"/>
</dbReference>
<accession>U3A1S4</accession>
<name>U3A1S4_9SPHN</name>
<dbReference type="PROSITE" id="PS50110">
    <property type="entry name" value="RESPONSE_REGULATORY"/>
    <property type="match status" value="1"/>
</dbReference>
<feature type="DNA-binding region" description="OmpR/PhoB-type" evidence="10">
    <location>
        <begin position="146"/>
        <end position="245"/>
    </location>
</feature>
<dbReference type="Pfam" id="PF00486">
    <property type="entry name" value="Trans_reg_C"/>
    <property type="match status" value="1"/>
</dbReference>
<keyword evidence="4" id="KW-0902">Two-component regulatory system</keyword>
<evidence type="ECO:0000256" key="8">
    <source>
        <dbReference type="ARBA" id="ARBA00067337"/>
    </source>
</evidence>
<evidence type="ECO:0000256" key="10">
    <source>
        <dbReference type="PROSITE-ProRule" id="PRU01091"/>
    </source>
</evidence>
<evidence type="ECO:0000259" key="12">
    <source>
        <dbReference type="PROSITE" id="PS51755"/>
    </source>
</evidence>
<dbReference type="Pfam" id="PF00072">
    <property type="entry name" value="Response_reg"/>
    <property type="match status" value="1"/>
</dbReference>
<dbReference type="SMART" id="SM00862">
    <property type="entry name" value="Trans_reg_C"/>
    <property type="match status" value="1"/>
</dbReference>
<dbReference type="InterPro" id="IPR001789">
    <property type="entry name" value="Sig_transdc_resp-reg_receiver"/>
</dbReference>
<dbReference type="InterPro" id="IPR001867">
    <property type="entry name" value="OmpR/PhoB-type_DNA-bd"/>
</dbReference>
<dbReference type="CDD" id="cd17574">
    <property type="entry name" value="REC_OmpR"/>
    <property type="match status" value="1"/>
</dbReference>
<comment type="caution">
    <text evidence="13">The sequence shown here is derived from an EMBL/GenBank/DDBJ whole genome shotgun (WGS) entry which is preliminary data.</text>
</comment>
<keyword evidence="7" id="KW-0804">Transcription</keyword>
<evidence type="ECO:0000256" key="1">
    <source>
        <dbReference type="ARBA" id="ARBA00004496"/>
    </source>
</evidence>
<dbReference type="AlphaFoldDB" id="U3A1S4"/>
<keyword evidence="3 9" id="KW-0597">Phosphoprotein</keyword>
<evidence type="ECO:0000256" key="2">
    <source>
        <dbReference type="ARBA" id="ARBA00022490"/>
    </source>
</evidence>
<dbReference type="GO" id="GO:0006355">
    <property type="term" value="P:regulation of DNA-templated transcription"/>
    <property type="evidence" value="ECO:0007669"/>
    <property type="project" value="InterPro"/>
</dbReference>
<comment type="subcellular location">
    <subcellularLocation>
        <location evidence="1">Cytoplasm</location>
    </subcellularLocation>
</comment>
<evidence type="ECO:0000256" key="7">
    <source>
        <dbReference type="ARBA" id="ARBA00023163"/>
    </source>
</evidence>
<evidence type="ECO:0000256" key="5">
    <source>
        <dbReference type="ARBA" id="ARBA00023015"/>
    </source>
</evidence>
<dbReference type="InterPro" id="IPR011006">
    <property type="entry name" value="CheY-like_superfamily"/>
</dbReference>
<dbReference type="Gene3D" id="3.40.50.2300">
    <property type="match status" value="1"/>
</dbReference>
<dbReference type="SUPFAM" id="SSF52172">
    <property type="entry name" value="CheY-like"/>
    <property type="match status" value="1"/>
</dbReference>
<gene>
    <name evidence="13" type="ORF">NT2_04_01140</name>
</gene>
<feature type="modified residue" description="4-aspartylphosphate" evidence="9">
    <location>
        <position position="69"/>
    </location>
</feature>
<dbReference type="GO" id="GO:0000976">
    <property type="term" value="F:transcription cis-regulatory region binding"/>
    <property type="evidence" value="ECO:0007669"/>
    <property type="project" value="TreeGrafter"/>
</dbReference>
<dbReference type="FunFam" id="1.10.10.10:FF:000099">
    <property type="entry name" value="Two-component system response regulator TorR"/>
    <property type="match status" value="1"/>
</dbReference>
<dbReference type="FunFam" id="3.40.50.2300:FF:000001">
    <property type="entry name" value="DNA-binding response regulator PhoB"/>
    <property type="match status" value="1"/>
</dbReference>
<dbReference type="PANTHER" id="PTHR48111:SF4">
    <property type="entry name" value="DNA-BINDING DUAL TRANSCRIPTIONAL REGULATOR OMPR"/>
    <property type="match status" value="1"/>
</dbReference>
<dbReference type="PANTHER" id="PTHR48111">
    <property type="entry name" value="REGULATOR OF RPOS"/>
    <property type="match status" value="1"/>
</dbReference>
<evidence type="ECO:0000313" key="13">
    <source>
        <dbReference type="EMBL" id="GAD48703.1"/>
    </source>
</evidence>
<evidence type="ECO:0000256" key="3">
    <source>
        <dbReference type="ARBA" id="ARBA00022553"/>
    </source>
</evidence>
<dbReference type="CDD" id="cd00383">
    <property type="entry name" value="trans_reg_C"/>
    <property type="match status" value="1"/>
</dbReference>
<feature type="domain" description="Response regulatory" evidence="11">
    <location>
        <begin position="20"/>
        <end position="133"/>
    </location>
</feature>
<dbReference type="GO" id="GO:0005829">
    <property type="term" value="C:cytosol"/>
    <property type="evidence" value="ECO:0007669"/>
    <property type="project" value="TreeGrafter"/>
</dbReference>
<dbReference type="InterPro" id="IPR039420">
    <property type="entry name" value="WalR-like"/>
</dbReference>
<keyword evidence="2" id="KW-0963">Cytoplasm</keyword>
<dbReference type="RefSeq" id="WP_021689610.1">
    <property type="nucleotide sequence ID" value="NZ_BASZ01000004.1"/>
</dbReference>
<protein>
    <recommendedName>
        <fullName evidence="8">Regulatory protein VirG</fullName>
    </recommendedName>
</protein>
<dbReference type="Gene3D" id="6.10.250.690">
    <property type="match status" value="1"/>
</dbReference>
<dbReference type="InterPro" id="IPR036388">
    <property type="entry name" value="WH-like_DNA-bd_sf"/>
</dbReference>
<dbReference type="GO" id="GO:0032993">
    <property type="term" value="C:protein-DNA complex"/>
    <property type="evidence" value="ECO:0007669"/>
    <property type="project" value="TreeGrafter"/>
</dbReference>
<dbReference type="Gene3D" id="1.10.10.10">
    <property type="entry name" value="Winged helix-like DNA-binding domain superfamily/Winged helix DNA-binding domain"/>
    <property type="match status" value="1"/>
</dbReference>
<keyword evidence="5" id="KW-0805">Transcription regulation</keyword>
<proteinExistence type="predicted"/>
<evidence type="ECO:0000256" key="4">
    <source>
        <dbReference type="ARBA" id="ARBA00023012"/>
    </source>
</evidence>
<dbReference type="EMBL" id="BASZ01000004">
    <property type="protein sequence ID" value="GAD48703.1"/>
    <property type="molecule type" value="Genomic_DNA"/>
</dbReference>
<keyword evidence="6 10" id="KW-0238">DNA-binding</keyword>
<dbReference type="OrthoDB" id="2181430at2"/>
<dbReference type="GO" id="GO:0000156">
    <property type="term" value="F:phosphorelay response regulator activity"/>
    <property type="evidence" value="ECO:0007669"/>
    <property type="project" value="TreeGrafter"/>
</dbReference>
<reference evidence="13 14" key="1">
    <citation type="submission" date="2013-09" db="EMBL/GenBank/DDBJ databases">
        <title>Whole genome shotgun sequence of Novosphingobium tardaugens NBRC 16725.</title>
        <authorList>
            <person name="Isaki S."/>
            <person name="Hosoyama A."/>
            <person name="Tsuchikane K."/>
            <person name="Katsumata H."/>
            <person name="Ando Y."/>
            <person name="Yamazaki S."/>
            <person name="Fujita N."/>
        </authorList>
    </citation>
    <scope>NUCLEOTIDE SEQUENCE [LARGE SCALE GENOMIC DNA]</scope>
    <source>
        <strain evidence="13 14">NBRC 16725</strain>
    </source>
</reference>
<dbReference type="PROSITE" id="PS51755">
    <property type="entry name" value="OMPR_PHOB"/>
    <property type="match status" value="1"/>
</dbReference>
<evidence type="ECO:0000313" key="14">
    <source>
        <dbReference type="Proteomes" id="UP000016568"/>
    </source>
</evidence>
<feature type="domain" description="OmpR/PhoB-type" evidence="12">
    <location>
        <begin position="146"/>
        <end position="245"/>
    </location>
</feature>
<dbReference type="SUPFAM" id="SSF46894">
    <property type="entry name" value="C-terminal effector domain of the bipartite response regulators"/>
    <property type="match status" value="1"/>
</dbReference>
<sequence>MPGAPVSPQGSTGQGTTGARVLIVDDEPDLREPLADYLSGQGFAVLQAQSAADARSVLLQEKPDIVLLDIMMPGEDGLSLCRHLVETKSLPVILLTARGEATDRIIGLEIGADDYVTKPFEPRELVARIRSVLRRAARPAAAPEEDAWYEFEGWRLDPLKHQLTDPEGAIIAISSAEFRLLKAFLDHPRQVLDRDRLLDMVQGREAHLFDRAVDNQVSRLRRKIENGGEPRLIQTVWGGGYRFAADVQRFLPDSARNA</sequence>
<evidence type="ECO:0000256" key="9">
    <source>
        <dbReference type="PROSITE-ProRule" id="PRU00169"/>
    </source>
</evidence>
<keyword evidence="14" id="KW-1185">Reference proteome</keyword>
<dbReference type="Proteomes" id="UP000016568">
    <property type="component" value="Unassembled WGS sequence"/>
</dbReference>
<evidence type="ECO:0000256" key="6">
    <source>
        <dbReference type="ARBA" id="ARBA00023125"/>
    </source>
</evidence>
<dbReference type="eggNOG" id="COG0745">
    <property type="taxonomic scope" value="Bacteria"/>
</dbReference>
<evidence type="ECO:0000259" key="11">
    <source>
        <dbReference type="PROSITE" id="PS50110"/>
    </source>
</evidence>
<dbReference type="KEGG" id="ntd:EGO55_09710"/>
<dbReference type="SMART" id="SM00448">
    <property type="entry name" value="REC"/>
    <property type="match status" value="1"/>
</dbReference>